<keyword evidence="8" id="KW-1185">Reference proteome</keyword>
<dbReference type="OrthoDB" id="312885at2759"/>
<evidence type="ECO:0000256" key="3">
    <source>
        <dbReference type="ARBA" id="ARBA00022801"/>
    </source>
</evidence>
<comment type="caution">
    <text evidence="7">The sequence shown here is derived from an EMBL/GenBank/DDBJ whole genome shotgun (WGS) entry which is preliminary data.</text>
</comment>
<organism evidence="7 8">
    <name type="scientific">Halteria grandinella</name>
    <dbReference type="NCBI Taxonomy" id="5974"/>
    <lineage>
        <taxon>Eukaryota</taxon>
        <taxon>Sar</taxon>
        <taxon>Alveolata</taxon>
        <taxon>Ciliophora</taxon>
        <taxon>Intramacronucleata</taxon>
        <taxon>Spirotrichea</taxon>
        <taxon>Stichotrichia</taxon>
        <taxon>Sporadotrichida</taxon>
        <taxon>Halteriidae</taxon>
        <taxon>Halteria</taxon>
    </lineage>
</organism>
<proteinExistence type="inferred from homology"/>
<dbReference type="PANTHER" id="PTHR12606">
    <property type="entry name" value="SENTRIN/SUMO-SPECIFIC PROTEASE"/>
    <property type="match status" value="1"/>
</dbReference>
<sequence length="257" mass="29730">MDFIQSKFHQKQQNRRGSADESPIISNERLNYEISRSSFERLQPGRWLNDEVINAYIKLINDRTAQKSLTNAYVLNTFFYTMLEEMAKRGDYSFTKIERCLRRQKVDLKAYALTLIPVNLTHSHWLFLAVDFKAWTVYVIDSIGCAQELAQGYLDVVRPFLNDFQGNSSIQWTIEVTQSIPKQLNGFDCGLCTCVNMELLSRTNASQTGLMFFDTRKAIGSIRYDMGDHLFSEDARKRVAVELMFGELLTSVEQQQQ</sequence>
<evidence type="ECO:0000256" key="1">
    <source>
        <dbReference type="ARBA" id="ARBA00005234"/>
    </source>
</evidence>
<name>A0A8J8T3E2_HALGN</name>
<evidence type="ECO:0000313" key="8">
    <source>
        <dbReference type="Proteomes" id="UP000785679"/>
    </source>
</evidence>
<reference evidence="7" key="1">
    <citation type="submission" date="2019-06" db="EMBL/GenBank/DDBJ databases">
        <authorList>
            <person name="Zheng W."/>
        </authorList>
    </citation>
    <scope>NUCLEOTIDE SEQUENCE</scope>
    <source>
        <strain evidence="7">QDHG01</strain>
    </source>
</reference>
<dbReference type="EMBL" id="RRYP01006931">
    <property type="protein sequence ID" value="TNV80852.1"/>
    <property type="molecule type" value="Genomic_DNA"/>
</dbReference>
<dbReference type="AlphaFoldDB" id="A0A8J8T3E2"/>
<dbReference type="PANTHER" id="PTHR12606:SF1">
    <property type="entry name" value="UBIQUITIN-LIKE-SPECIFIC PROTEASE 1A"/>
    <property type="match status" value="1"/>
</dbReference>
<dbReference type="GO" id="GO:0006508">
    <property type="term" value="P:proteolysis"/>
    <property type="evidence" value="ECO:0007669"/>
    <property type="project" value="UniProtKB-KW"/>
</dbReference>
<feature type="region of interest" description="Disordered" evidence="5">
    <location>
        <begin position="1"/>
        <end position="22"/>
    </location>
</feature>
<dbReference type="Pfam" id="PF02902">
    <property type="entry name" value="Peptidase_C48"/>
    <property type="match status" value="1"/>
</dbReference>
<evidence type="ECO:0000256" key="5">
    <source>
        <dbReference type="SAM" id="MobiDB-lite"/>
    </source>
</evidence>
<feature type="domain" description="Ubiquitin-like protease family profile" evidence="6">
    <location>
        <begin position="32"/>
        <end position="200"/>
    </location>
</feature>
<comment type="similarity">
    <text evidence="1">Belongs to the peptidase C48 family.</text>
</comment>
<protein>
    <recommendedName>
        <fullName evidence="6">Ubiquitin-like protease family profile domain-containing protein</fullName>
    </recommendedName>
</protein>
<keyword evidence="4" id="KW-0788">Thiol protease</keyword>
<dbReference type="InterPro" id="IPR038765">
    <property type="entry name" value="Papain-like_cys_pep_sf"/>
</dbReference>
<dbReference type="GO" id="GO:0016929">
    <property type="term" value="F:deSUMOylase activity"/>
    <property type="evidence" value="ECO:0007669"/>
    <property type="project" value="TreeGrafter"/>
</dbReference>
<evidence type="ECO:0000256" key="4">
    <source>
        <dbReference type="ARBA" id="ARBA00022807"/>
    </source>
</evidence>
<accession>A0A8J8T3E2</accession>
<gene>
    <name evidence="7" type="ORF">FGO68_gene12688</name>
</gene>
<dbReference type="Gene3D" id="3.40.395.10">
    <property type="entry name" value="Adenoviral Proteinase, Chain A"/>
    <property type="match status" value="1"/>
</dbReference>
<evidence type="ECO:0000259" key="6">
    <source>
        <dbReference type="PROSITE" id="PS50600"/>
    </source>
</evidence>
<evidence type="ECO:0000256" key="2">
    <source>
        <dbReference type="ARBA" id="ARBA00022670"/>
    </source>
</evidence>
<dbReference type="PROSITE" id="PS50600">
    <property type="entry name" value="ULP_PROTEASE"/>
    <property type="match status" value="1"/>
</dbReference>
<dbReference type="Proteomes" id="UP000785679">
    <property type="component" value="Unassembled WGS sequence"/>
</dbReference>
<keyword evidence="2" id="KW-0645">Protease</keyword>
<dbReference type="InterPro" id="IPR003653">
    <property type="entry name" value="Peptidase_C48_C"/>
</dbReference>
<dbReference type="SUPFAM" id="SSF54001">
    <property type="entry name" value="Cysteine proteinases"/>
    <property type="match status" value="1"/>
</dbReference>
<dbReference type="GO" id="GO:0016926">
    <property type="term" value="P:protein desumoylation"/>
    <property type="evidence" value="ECO:0007669"/>
    <property type="project" value="TreeGrafter"/>
</dbReference>
<keyword evidence="3" id="KW-0378">Hydrolase</keyword>
<dbReference type="GO" id="GO:0005634">
    <property type="term" value="C:nucleus"/>
    <property type="evidence" value="ECO:0007669"/>
    <property type="project" value="TreeGrafter"/>
</dbReference>
<evidence type="ECO:0000313" key="7">
    <source>
        <dbReference type="EMBL" id="TNV80852.1"/>
    </source>
</evidence>